<dbReference type="InterPro" id="IPR002938">
    <property type="entry name" value="FAD-bd"/>
</dbReference>
<gene>
    <name evidence="2" type="ORF">EDD27_4502</name>
</gene>
<comment type="caution">
    <text evidence="2">The sequence shown here is derived from an EMBL/GenBank/DDBJ whole genome shotgun (WGS) entry which is preliminary data.</text>
</comment>
<accession>A0A438M859</accession>
<dbReference type="Gene3D" id="3.30.9.10">
    <property type="entry name" value="D-Amino Acid Oxidase, subunit A, domain 2"/>
    <property type="match status" value="1"/>
</dbReference>
<evidence type="ECO:0000313" key="3">
    <source>
        <dbReference type="Proteomes" id="UP000284824"/>
    </source>
</evidence>
<dbReference type="InterPro" id="IPR036188">
    <property type="entry name" value="FAD/NAD-bd_sf"/>
</dbReference>
<feature type="domain" description="FAD-binding" evidence="1">
    <location>
        <begin position="11"/>
        <end position="325"/>
    </location>
</feature>
<dbReference type="PRINTS" id="PR00420">
    <property type="entry name" value="RNGMNOXGNASE"/>
</dbReference>
<dbReference type="SUPFAM" id="SSF51905">
    <property type="entry name" value="FAD/NAD(P)-binding domain"/>
    <property type="match status" value="1"/>
</dbReference>
<protein>
    <submittedName>
        <fullName evidence="2">2-polyprenyl-6-methoxyphenol hydroxylase-like FAD-dependent oxidoreductase</fullName>
    </submittedName>
</protein>
<sequence length="420" mass="46005">MDAMNNGGRRALVVGLGISGIATALRLRQIGWTPVIIERAAGRRSGGYFIALFGAGRAAAQRLGILDKLTDRGPDGAGYDIDRAGRRRPGMTFKDFGQPWMMMRGDVEEAGFAALPSDVEIRYATVPTRIEQDADGVNVTLAGTAGGTSVTERFDLVVGADGLRSTVRQLVFGPHENHLRRMNYMAVAYQLPGALPGYDQSDSVILAEAGRSMWIFPFKDRPPTVLLSYRTDDVDAEFTRPKAERVREVFGPEPTGPVLGAALDALESAEHVLFDSVEQVHMDSWHRGRVVLVGDAAWCVTLYAGMGASTGMAGADLLGTMLARHPGSVTEALTQWEQRLRPSISYLQSNGMQMRSLFVPATRLQLAWRRMMVRVSKMPVTSPLFFRWRTKGKAARMKDIDFAHPDLAHPGPAERVRAHA</sequence>
<organism evidence="2 3">
    <name type="scientific">Nonomuraea polychroma</name>
    <dbReference type="NCBI Taxonomy" id="46176"/>
    <lineage>
        <taxon>Bacteria</taxon>
        <taxon>Bacillati</taxon>
        <taxon>Actinomycetota</taxon>
        <taxon>Actinomycetes</taxon>
        <taxon>Streptosporangiales</taxon>
        <taxon>Streptosporangiaceae</taxon>
        <taxon>Nonomuraea</taxon>
    </lineage>
</organism>
<dbReference type="AlphaFoldDB" id="A0A438M859"/>
<keyword evidence="3" id="KW-1185">Reference proteome</keyword>
<dbReference type="OrthoDB" id="3356051at2"/>
<dbReference type="Gene3D" id="3.50.50.60">
    <property type="entry name" value="FAD/NAD(P)-binding domain"/>
    <property type="match status" value="1"/>
</dbReference>
<dbReference type="Pfam" id="PF01494">
    <property type="entry name" value="FAD_binding_3"/>
    <property type="match status" value="1"/>
</dbReference>
<evidence type="ECO:0000313" key="2">
    <source>
        <dbReference type="EMBL" id="RVX41903.1"/>
    </source>
</evidence>
<dbReference type="PANTHER" id="PTHR46865:SF8">
    <property type="entry name" value="POSSIBLE OXIDOREDUCTASE"/>
    <property type="match status" value="1"/>
</dbReference>
<dbReference type="EMBL" id="SAUN01000001">
    <property type="protein sequence ID" value="RVX41903.1"/>
    <property type="molecule type" value="Genomic_DNA"/>
</dbReference>
<dbReference type="GO" id="GO:0071949">
    <property type="term" value="F:FAD binding"/>
    <property type="evidence" value="ECO:0007669"/>
    <property type="project" value="InterPro"/>
</dbReference>
<reference evidence="2 3" key="1">
    <citation type="submission" date="2019-01" db="EMBL/GenBank/DDBJ databases">
        <title>Sequencing the genomes of 1000 actinobacteria strains.</title>
        <authorList>
            <person name="Klenk H.-P."/>
        </authorList>
    </citation>
    <scope>NUCLEOTIDE SEQUENCE [LARGE SCALE GENOMIC DNA]</scope>
    <source>
        <strain evidence="2 3">DSM 43925</strain>
    </source>
</reference>
<proteinExistence type="predicted"/>
<dbReference type="PANTHER" id="PTHR46865">
    <property type="entry name" value="OXIDOREDUCTASE-RELATED"/>
    <property type="match status" value="1"/>
</dbReference>
<dbReference type="InterPro" id="IPR051704">
    <property type="entry name" value="FAD_aromatic-hydroxylase"/>
</dbReference>
<evidence type="ECO:0000259" key="1">
    <source>
        <dbReference type="Pfam" id="PF01494"/>
    </source>
</evidence>
<dbReference type="Proteomes" id="UP000284824">
    <property type="component" value="Unassembled WGS sequence"/>
</dbReference>
<name>A0A438M859_9ACTN</name>